<sequence>MLAERNIPFSEYIMAEELLVHFRAPSHLPAYNGTIDPAEHIRKFKNAALLHRSFAEFRCLFQHQFASSKKYRKSAISLFGIKQEEKETLRTYAQHFNIAILEVPTVHQQVLVSAFTQGLRGGPLFESLAKKPTTDFLDVPVRAEKHMNLEDA</sequence>
<proteinExistence type="predicted"/>
<accession>A0AAW2TN98</accession>
<evidence type="ECO:0000313" key="2">
    <source>
        <dbReference type="EMBL" id="KAL0405136.1"/>
    </source>
</evidence>
<dbReference type="EMBL" id="JACGWN010000014">
    <property type="protein sequence ID" value="KAL0405136.1"/>
    <property type="molecule type" value="Genomic_DNA"/>
</dbReference>
<dbReference type="PANTHER" id="PTHR33223:SF10">
    <property type="entry name" value="AMINOTRANSFERASE-LIKE PLANT MOBILE DOMAIN-CONTAINING PROTEIN"/>
    <property type="match status" value="1"/>
</dbReference>
<protein>
    <recommendedName>
        <fullName evidence="1">Retrotransposon gag domain-containing protein</fullName>
    </recommendedName>
</protein>
<feature type="domain" description="Retrotransposon gag" evidence="1">
    <location>
        <begin position="51"/>
        <end position="120"/>
    </location>
</feature>
<dbReference type="AlphaFoldDB" id="A0AAW2TN98"/>
<dbReference type="Pfam" id="PF03732">
    <property type="entry name" value="Retrotrans_gag"/>
    <property type="match status" value="1"/>
</dbReference>
<name>A0AAW2TN98_9LAMI</name>
<dbReference type="PANTHER" id="PTHR33223">
    <property type="entry name" value="CCHC-TYPE DOMAIN-CONTAINING PROTEIN"/>
    <property type="match status" value="1"/>
</dbReference>
<dbReference type="InterPro" id="IPR005162">
    <property type="entry name" value="Retrotrans_gag_dom"/>
</dbReference>
<gene>
    <name evidence="2" type="ORF">Slati_3827500</name>
</gene>
<reference evidence="2" key="2">
    <citation type="journal article" date="2024" name="Plant">
        <title>Genomic evolution and insights into agronomic trait innovations of Sesamum species.</title>
        <authorList>
            <person name="Miao H."/>
            <person name="Wang L."/>
            <person name="Qu L."/>
            <person name="Liu H."/>
            <person name="Sun Y."/>
            <person name="Le M."/>
            <person name="Wang Q."/>
            <person name="Wei S."/>
            <person name="Zheng Y."/>
            <person name="Lin W."/>
            <person name="Duan Y."/>
            <person name="Cao H."/>
            <person name="Xiong S."/>
            <person name="Wang X."/>
            <person name="Wei L."/>
            <person name="Li C."/>
            <person name="Ma Q."/>
            <person name="Ju M."/>
            <person name="Zhao R."/>
            <person name="Li G."/>
            <person name="Mu C."/>
            <person name="Tian Q."/>
            <person name="Mei H."/>
            <person name="Zhang T."/>
            <person name="Gao T."/>
            <person name="Zhang H."/>
        </authorList>
    </citation>
    <scope>NUCLEOTIDE SEQUENCE</scope>
    <source>
        <strain evidence="2">KEN1</strain>
    </source>
</reference>
<comment type="caution">
    <text evidence="2">The sequence shown here is derived from an EMBL/GenBank/DDBJ whole genome shotgun (WGS) entry which is preliminary data.</text>
</comment>
<evidence type="ECO:0000259" key="1">
    <source>
        <dbReference type="Pfam" id="PF03732"/>
    </source>
</evidence>
<organism evidence="2">
    <name type="scientific">Sesamum latifolium</name>
    <dbReference type="NCBI Taxonomy" id="2727402"/>
    <lineage>
        <taxon>Eukaryota</taxon>
        <taxon>Viridiplantae</taxon>
        <taxon>Streptophyta</taxon>
        <taxon>Embryophyta</taxon>
        <taxon>Tracheophyta</taxon>
        <taxon>Spermatophyta</taxon>
        <taxon>Magnoliopsida</taxon>
        <taxon>eudicotyledons</taxon>
        <taxon>Gunneridae</taxon>
        <taxon>Pentapetalae</taxon>
        <taxon>asterids</taxon>
        <taxon>lamiids</taxon>
        <taxon>Lamiales</taxon>
        <taxon>Pedaliaceae</taxon>
        <taxon>Sesamum</taxon>
    </lineage>
</organism>
<reference evidence="2" key="1">
    <citation type="submission" date="2020-06" db="EMBL/GenBank/DDBJ databases">
        <authorList>
            <person name="Li T."/>
            <person name="Hu X."/>
            <person name="Zhang T."/>
            <person name="Song X."/>
            <person name="Zhang H."/>
            <person name="Dai N."/>
            <person name="Sheng W."/>
            <person name="Hou X."/>
            <person name="Wei L."/>
        </authorList>
    </citation>
    <scope>NUCLEOTIDE SEQUENCE</scope>
    <source>
        <strain evidence="2">KEN1</strain>
        <tissue evidence="2">Leaf</tissue>
    </source>
</reference>